<feature type="transmembrane region" description="Helical" evidence="2">
    <location>
        <begin position="73"/>
        <end position="93"/>
    </location>
</feature>
<feature type="compositionally biased region" description="Basic residues" evidence="1">
    <location>
        <begin position="485"/>
        <end position="497"/>
    </location>
</feature>
<dbReference type="SUPFAM" id="SSF103481">
    <property type="entry name" value="Multidrug resistance efflux transporter EmrE"/>
    <property type="match status" value="1"/>
</dbReference>
<feature type="compositionally biased region" description="Low complexity" evidence="1">
    <location>
        <begin position="308"/>
        <end position="317"/>
    </location>
</feature>
<accession>A0A316U5T7</accession>
<feature type="compositionally biased region" description="Basic and acidic residues" evidence="1">
    <location>
        <begin position="291"/>
        <end position="301"/>
    </location>
</feature>
<proteinExistence type="predicted"/>
<dbReference type="RefSeq" id="XP_025347720.1">
    <property type="nucleotide sequence ID" value="XM_025492466.1"/>
</dbReference>
<sequence length="889" mass="95568">MVAGDHNRPAMARQLSNVFEPPVPKQSGRLSSLPGGRPALFAFGLSLVAYTLQTEAAQYVQQGLGYRKPFLSLYLGHSGFTILLPLHLLFLRYTTKLPYSHYLHIIAQNLHWQLSTPTRHVEGKVQEDIRRRLSMHSGRDGRMGYSDRVEAHLDEEEEDLQSQSASRPSLSRPISFRDSLHLSHPHLASSIPGPPPYKSAAQRTFGFDLPKLILMLLTLMGAITVPALSWYCAVPMTSMADITALYNTFSVWALVFSVWFFGEKWSRYKVTSVLLACGGVIVVAYGGGEEGEHRRRPKELDPVYGKPSATSSASSAILATSTVSGTGAERTPTQAVEARLAEIAQRETDARDDQVLEFVPRRPTAASATLKQARAETSTPSPSPEDSASNPLLGDLLALFGAITMAAYEMAFKLLGTLPDEEGQKKRWDRAQGGSSGAGRRSRAGSRAGSRPSSRHQRIVSGEADDEDEEEQLLAESEEQERDPRSKHSSKRGRKERNHVLGLSDAESPEAGGAGGSLSVPKQSTERSAIWSPSGDIVSPAAADSSGARVPPDYGSGASSPFLSIENGAFLGSGSKRASSADGGGGSRRGSRGMPSDPLSVEAVKDRLKASASDRRRVGNATGESRTRQSRARSALVSDEDEEIETETETETETESVLQSGDEEEILAGGTRLGRNRPFSSSKKAGAGSGRGAGKRRTVLFDQDTPYDHDQHGDSADSEEEDGEQDPDETLREVPRESRQHHSASSSSGAVARSMARDASEQMWIPPPLPFGLHANIMTTGIGVVTAGTLWIGVLVAHLTGWEPFELPHNAVTVFAILFVVFSGVIFNACFMLLLALWGPVTASVSCLLSTVAVAIFDALLRGAFSIVSLVGCCFIVGGFGLLMMEGGH</sequence>
<keyword evidence="2" id="KW-0812">Transmembrane</keyword>
<gene>
    <name evidence="3" type="ORF">BCV69DRAFT_282770</name>
</gene>
<feature type="transmembrane region" description="Helical" evidence="2">
    <location>
        <begin position="863"/>
        <end position="885"/>
    </location>
</feature>
<feature type="region of interest" description="Disordered" evidence="1">
    <location>
        <begin position="423"/>
        <end position="752"/>
    </location>
</feature>
<dbReference type="PANTHER" id="PTHR19346:SF4">
    <property type="entry name" value="SUGAR PHOSPHATE TRANSPORTER DOMAIN-CONTAINING PROTEIN"/>
    <property type="match status" value="1"/>
</dbReference>
<dbReference type="OrthoDB" id="10062838at2759"/>
<feature type="region of interest" description="Disordered" evidence="1">
    <location>
        <begin position="153"/>
        <end position="172"/>
    </location>
</feature>
<feature type="compositionally biased region" description="Low complexity" evidence="1">
    <location>
        <begin position="572"/>
        <end position="581"/>
    </location>
</feature>
<evidence type="ECO:0000313" key="3">
    <source>
        <dbReference type="EMBL" id="PWN20560.1"/>
    </source>
</evidence>
<keyword evidence="2" id="KW-1133">Transmembrane helix</keyword>
<feature type="compositionally biased region" description="Acidic residues" evidence="1">
    <location>
        <begin position="716"/>
        <end position="728"/>
    </location>
</feature>
<feature type="region of interest" description="Disordered" evidence="1">
    <location>
        <begin position="347"/>
        <end position="389"/>
    </location>
</feature>
<reference evidence="3 4" key="1">
    <citation type="journal article" date="2018" name="Mol. Biol. Evol.">
        <title>Broad Genomic Sampling Reveals a Smut Pathogenic Ancestry of the Fungal Clade Ustilaginomycotina.</title>
        <authorList>
            <person name="Kijpornyongpan T."/>
            <person name="Mondo S.J."/>
            <person name="Barry K."/>
            <person name="Sandor L."/>
            <person name="Lee J."/>
            <person name="Lipzen A."/>
            <person name="Pangilinan J."/>
            <person name="LaButti K."/>
            <person name="Hainaut M."/>
            <person name="Henrissat B."/>
            <person name="Grigoriev I.V."/>
            <person name="Spatafora J.W."/>
            <person name="Aime M.C."/>
        </authorList>
    </citation>
    <scope>NUCLEOTIDE SEQUENCE [LARGE SCALE GENOMIC DNA]</scope>
    <source>
        <strain evidence="3 4">MCA 4718</strain>
    </source>
</reference>
<evidence type="ECO:0000313" key="4">
    <source>
        <dbReference type="Proteomes" id="UP000245942"/>
    </source>
</evidence>
<dbReference type="InterPro" id="IPR026505">
    <property type="entry name" value="Solute_c_fam_35_mem_F3/F4"/>
</dbReference>
<dbReference type="InterPro" id="IPR037185">
    <property type="entry name" value="EmrE-like"/>
</dbReference>
<dbReference type="Proteomes" id="UP000245942">
    <property type="component" value="Unassembled WGS sequence"/>
</dbReference>
<feature type="transmembrane region" description="Helical" evidence="2">
    <location>
        <begin position="777"/>
        <end position="799"/>
    </location>
</feature>
<feature type="transmembrane region" description="Helical" evidence="2">
    <location>
        <begin position="244"/>
        <end position="262"/>
    </location>
</feature>
<feature type="compositionally biased region" description="Acidic residues" evidence="1">
    <location>
        <begin position="463"/>
        <end position="481"/>
    </location>
</feature>
<evidence type="ECO:0000256" key="1">
    <source>
        <dbReference type="SAM" id="MobiDB-lite"/>
    </source>
</evidence>
<dbReference type="PANTHER" id="PTHR19346">
    <property type="entry name" value="SUGAR PHOSPHATE TRANSPORTER DOMAIN-CONTAINING PROTEIN"/>
    <property type="match status" value="1"/>
</dbReference>
<keyword evidence="2" id="KW-0472">Membrane</keyword>
<dbReference type="AlphaFoldDB" id="A0A316U5T7"/>
<feature type="compositionally biased region" description="Basic and acidic residues" evidence="1">
    <location>
        <begin position="706"/>
        <end position="715"/>
    </location>
</feature>
<keyword evidence="4" id="KW-1185">Reference proteome</keyword>
<feature type="transmembrane region" description="Helical" evidence="2">
    <location>
        <begin position="268"/>
        <end position="288"/>
    </location>
</feature>
<evidence type="ECO:0008006" key="5">
    <source>
        <dbReference type="Google" id="ProtNLM"/>
    </source>
</evidence>
<feature type="transmembrane region" description="Helical" evidence="2">
    <location>
        <begin position="212"/>
        <end position="232"/>
    </location>
</feature>
<dbReference type="GeneID" id="37014200"/>
<feature type="compositionally biased region" description="Low complexity" evidence="1">
    <location>
        <begin position="375"/>
        <end position="389"/>
    </location>
</feature>
<dbReference type="EMBL" id="KZ819327">
    <property type="protein sequence ID" value="PWN20560.1"/>
    <property type="molecule type" value="Genomic_DNA"/>
</dbReference>
<feature type="transmembrane region" description="Helical" evidence="2">
    <location>
        <begin position="811"/>
        <end position="830"/>
    </location>
</feature>
<feature type="region of interest" description="Disordered" evidence="1">
    <location>
        <begin position="291"/>
        <end position="317"/>
    </location>
</feature>
<protein>
    <recommendedName>
        <fullName evidence="5">EamA domain-containing protein</fullName>
    </recommendedName>
</protein>
<feature type="transmembrane region" description="Helical" evidence="2">
    <location>
        <begin position="837"/>
        <end position="857"/>
    </location>
</feature>
<organism evidence="3 4">
    <name type="scientific">Pseudomicrostroma glucosiphilum</name>
    <dbReference type="NCBI Taxonomy" id="1684307"/>
    <lineage>
        <taxon>Eukaryota</taxon>
        <taxon>Fungi</taxon>
        <taxon>Dikarya</taxon>
        <taxon>Basidiomycota</taxon>
        <taxon>Ustilaginomycotina</taxon>
        <taxon>Exobasidiomycetes</taxon>
        <taxon>Microstromatales</taxon>
        <taxon>Microstromatales incertae sedis</taxon>
        <taxon>Pseudomicrostroma</taxon>
    </lineage>
</organism>
<feature type="compositionally biased region" description="Basic and acidic residues" evidence="1">
    <location>
        <begin position="729"/>
        <end position="740"/>
    </location>
</feature>
<name>A0A316U5T7_9BASI</name>
<feature type="compositionally biased region" description="Acidic residues" evidence="1">
    <location>
        <begin position="638"/>
        <end position="654"/>
    </location>
</feature>
<evidence type="ECO:0000256" key="2">
    <source>
        <dbReference type="SAM" id="Phobius"/>
    </source>
</evidence>
<feature type="compositionally biased region" description="Basic and acidic residues" evidence="1">
    <location>
        <begin position="603"/>
        <end position="617"/>
    </location>
</feature>
<feature type="compositionally biased region" description="Low complexity" evidence="1">
    <location>
        <begin position="743"/>
        <end position="752"/>
    </location>
</feature>
<dbReference type="STRING" id="1684307.A0A316U5T7"/>